<dbReference type="EMBL" id="GL732532">
    <property type="protein sequence ID" value="EFX85306.1"/>
    <property type="molecule type" value="Genomic_DNA"/>
</dbReference>
<organism evidence="3 4">
    <name type="scientific">Daphnia pulex</name>
    <name type="common">Water flea</name>
    <dbReference type="NCBI Taxonomy" id="6669"/>
    <lineage>
        <taxon>Eukaryota</taxon>
        <taxon>Metazoa</taxon>
        <taxon>Ecdysozoa</taxon>
        <taxon>Arthropoda</taxon>
        <taxon>Crustacea</taxon>
        <taxon>Branchiopoda</taxon>
        <taxon>Diplostraca</taxon>
        <taxon>Cladocera</taxon>
        <taxon>Anomopoda</taxon>
        <taxon>Daphniidae</taxon>
        <taxon>Daphnia</taxon>
    </lineage>
</organism>
<evidence type="ECO:0000313" key="3">
    <source>
        <dbReference type="EMBL" id="EFX85306.1"/>
    </source>
</evidence>
<name>E9G4I2_DAPPU</name>
<dbReference type="GO" id="GO:0005814">
    <property type="term" value="C:centriole"/>
    <property type="evidence" value="ECO:0000318"/>
    <property type="project" value="GO_Central"/>
</dbReference>
<dbReference type="PANTHER" id="PTHR31516">
    <property type="entry name" value="STABILIZER OF AXONEMAL MICROTUBULES 2"/>
    <property type="match status" value="1"/>
</dbReference>
<feature type="region of interest" description="Disordered" evidence="2">
    <location>
        <begin position="499"/>
        <end position="547"/>
    </location>
</feature>
<comment type="similarity">
    <text evidence="1">Belongs to the FAM154 family.</text>
</comment>
<dbReference type="PANTHER" id="PTHR31516:SF17">
    <property type="entry name" value="STABILIZER OF AXONEMAL MICROTUBULES 2"/>
    <property type="match status" value="1"/>
</dbReference>
<feature type="compositionally biased region" description="Basic residues" evidence="2">
    <location>
        <begin position="57"/>
        <end position="69"/>
    </location>
</feature>
<evidence type="ECO:0000256" key="2">
    <source>
        <dbReference type="SAM" id="MobiDB-lite"/>
    </source>
</evidence>
<feature type="region of interest" description="Disordered" evidence="2">
    <location>
        <begin position="53"/>
        <end position="77"/>
    </location>
</feature>
<dbReference type="OrthoDB" id="311506at2759"/>
<dbReference type="KEGG" id="dpx:DAPPUDRAFT_237828"/>
<accession>E9G4I2</accession>
<dbReference type="GO" id="GO:0005879">
    <property type="term" value="C:axonemal microtubule"/>
    <property type="evidence" value="ECO:0000318"/>
    <property type="project" value="GO_Central"/>
</dbReference>
<dbReference type="GO" id="GO:0005856">
    <property type="term" value="C:cytoskeleton"/>
    <property type="evidence" value="ECO:0000318"/>
    <property type="project" value="GO_Central"/>
</dbReference>
<sequence>MMSAMLDFTHSRKITTGVQHFQVTKITKKSSLSMALCTTVQEEDSRAYTQWEETRKKEKSQRHRCRKHPQQATLDFGPASRSAELLMSSSLAQNDYAQPARPAERPVIKKLVDNLQVGGPGVGMEAKPSLRTDYPEFQVKRPVIHRLVDQLKTSGGTASFDGDPFAATTLSRDQYRPFSNVKRPEGGRKLRSSLKVRGNLDAVSTSRDYQDHENYVRPANHRIPDSIQLESGNVVDSSVSNADFRQFTVERPTIRRLQSSLKIAAGSMEQNESLSQATYKEMPVSRPKRHLLADQITTGGNGQEMAKAGHLHEDYKQFTAERPVIKKLQDNLAIPHLAKFEAHNAEYPEHVDYAKPIRKKMEDTLKFSGAMEQSSQSRKDYVEFHAERPIIKKLQDNIPVHPTNGAYYKAGDQQPQSTQRDYGHQFESKRPIINKLHDNLKMEGDVDLQTAYMQSYVQKAEPVRPEIKRMHSTLAVAGGDFATESVVKADYPEHRVQRPTIAKPVGQLQSNDSSWGNNNSRPAAGARRVSQQFDGQQPAGIGYFQTGPNMNRVRQMESSIQFGSGNSPAMTSEAQDSFIPLDGAQKSQMTRPRTSNRLQDWNKFRTPMTRDQVVAQQARRKHQATESSFSLGGGQQTAQHHEADGSLYKKSFTLPAIEPCPAAVLHVDDKSNYQFTRELHNHRFYRPIINSMG</sequence>
<gene>
    <name evidence="3" type="ORF">DAPPUDRAFT_237828</name>
</gene>
<protein>
    <submittedName>
        <fullName evidence="3">Uncharacterized protein</fullName>
    </submittedName>
</protein>
<proteinExistence type="inferred from homology"/>
<feature type="region of interest" description="Disordered" evidence="2">
    <location>
        <begin position="615"/>
        <end position="642"/>
    </location>
</feature>
<dbReference type="STRING" id="6669.E9G4I2"/>
<dbReference type="GO" id="GO:0008017">
    <property type="term" value="F:microtubule binding"/>
    <property type="evidence" value="ECO:0000318"/>
    <property type="project" value="GO_Central"/>
</dbReference>
<keyword evidence="4" id="KW-1185">Reference proteome</keyword>
<evidence type="ECO:0000313" key="4">
    <source>
        <dbReference type="Proteomes" id="UP000000305"/>
    </source>
</evidence>
<dbReference type="InParanoid" id="E9G4I2"/>
<dbReference type="PhylomeDB" id="E9G4I2"/>
<evidence type="ECO:0000256" key="1">
    <source>
        <dbReference type="ARBA" id="ARBA00008738"/>
    </source>
</evidence>
<dbReference type="AlphaFoldDB" id="E9G4I2"/>
<dbReference type="GO" id="GO:0036126">
    <property type="term" value="C:sperm flagellum"/>
    <property type="evidence" value="ECO:0000318"/>
    <property type="project" value="GO_Central"/>
</dbReference>
<dbReference type="Proteomes" id="UP000000305">
    <property type="component" value="Unassembled WGS sequence"/>
</dbReference>
<dbReference type="InterPro" id="IPR033336">
    <property type="entry name" value="SAXO1/2"/>
</dbReference>
<dbReference type="HOGENOM" id="CLU_397546_0_0_1"/>
<feature type="compositionally biased region" description="Polar residues" evidence="2">
    <location>
        <begin position="507"/>
        <end position="521"/>
    </location>
</feature>
<reference evidence="3 4" key="1">
    <citation type="journal article" date="2011" name="Science">
        <title>The ecoresponsive genome of Daphnia pulex.</title>
        <authorList>
            <person name="Colbourne J.K."/>
            <person name="Pfrender M.E."/>
            <person name="Gilbert D."/>
            <person name="Thomas W.K."/>
            <person name="Tucker A."/>
            <person name="Oakley T.H."/>
            <person name="Tokishita S."/>
            <person name="Aerts A."/>
            <person name="Arnold G.J."/>
            <person name="Basu M.K."/>
            <person name="Bauer D.J."/>
            <person name="Caceres C.E."/>
            <person name="Carmel L."/>
            <person name="Casola C."/>
            <person name="Choi J.H."/>
            <person name="Detter J.C."/>
            <person name="Dong Q."/>
            <person name="Dusheyko S."/>
            <person name="Eads B.D."/>
            <person name="Frohlich T."/>
            <person name="Geiler-Samerotte K.A."/>
            <person name="Gerlach D."/>
            <person name="Hatcher P."/>
            <person name="Jogdeo S."/>
            <person name="Krijgsveld J."/>
            <person name="Kriventseva E.V."/>
            <person name="Kultz D."/>
            <person name="Laforsch C."/>
            <person name="Lindquist E."/>
            <person name="Lopez J."/>
            <person name="Manak J.R."/>
            <person name="Muller J."/>
            <person name="Pangilinan J."/>
            <person name="Patwardhan R.P."/>
            <person name="Pitluck S."/>
            <person name="Pritham E.J."/>
            <person name="Rechtsteiner A."/>
            <person name="Rho M."/>
            <person name="Rogozin I.B."/>
            <person name="Sakarya O."/>
            <person name="Salamov A."/>
            <person name="Schaack S."/>
            <person name="Shapiro H."/>
            <person name="Shiga Y."/>
            <person name="Skalitzky C."/>
            <person name="Smith Z."/>
            <person name="Souvorov A."/>
            <person name="Sung W."/>
            <person name="Tang Z."/>
            <person name="Tsuchiya D."/>
            <person name="Tu H."/>
            <person name="Vos H."/>
            <person name="Wang M."/>
            <person name="Wolf Y.I."/>
            <person name="Yamagata H."/>
            <person name="Yamada T."/>
            <person name="Ye Y."/>
            <person name="Shaw J.R."/>
            <person name="Andrews J."/>
            <person name="Crease T.J."/>
            <person name="Tang H."/>
            <person name="Lucas S.M."/>
            <person name="Robertson H.M."/>
            <person name="Bork P."/>
            <person name="Koonin E.V."/>
            <person name="Zdobnov E.M."/>
            <person name="Grigoriev I.V."/>
            <person name="Lynch M."/>
            <person name="Boore J.L."/>
        </authorList>
    </citation>
    <scope>NUCLEOTIDE SEQUENCE [LARGE SCALE GENOMIC DNA]</scope>
</reference>
<dbReference type="GO" id="GO:0036064">
    <property type="term" value="C:ciliary basal body"/>
    <property type="evidence" value="ECO:0000318"/>
    <property type="project" value="GO_Central"/>
</dbReference>